<dbReference type="EMBL" id="JAXOVC010000005">
    <property type="protein sequence ID" value="KAK4501477.1"/>
    <property type="molecule type" value="Genomic_DNA"/>
</dbReference>
<dbReference type="PANTHER" id="PTHR47171">
    <property type="entry name" value="FARA-RELATED"/>
    <property type="match status" value="1"/>
</dbReference>
<proteinExistence type="predicted"/>
<evidence type="ECO:0000259" key="7">
    <source>
        <dbReference type="Pfam" id="PF04082"/>
    </source>
</evidence>
<feature type="domain" description="Xylanolytic transcriptional activator regulatory" evidence="7">
    <location>
        <begin position="161"/>
        <end position="278"/>
    </location>
</feature>
<dbReference type="CDD" id="cd12148">
    <property type="entry name" value="fungal_TF_MHR"/>
    <property type="match status" value="1"/>
</dbReference>
<protein>
    <recommendedName>
        <fullName evidence="7">Xylanolytic transcriptional activator regulatory domain-containing protein</fullName>
    </recommendedName>
</protein>
<feature type="compositionally biased region" description="Polar residues" evidence="6">
    <location>
        <begin position="40"/>
        <end position="49"/>
    </location>
</feature>
<dbReference type="InterPro" id="IPR007219">
    <property type="entry name" value="XnlR_reg_dom"/>
</dbReference>
<dbReference type="InterPro" id="IPR052073">
    <property type="entry name" value="Amide_Lactam_Regulators"/>
</dbReference>
<keyword evidence="5" id="KW-0539">Nucleus</keyword>
<accession>A0ABR0EJ60</accession>
<dbReference type="PANTHER" id="PTHR47171:SF5">
    <property type="entry name" value="ZN(II)2CYS6 TRANSCRIPTION FACTOR (EUROFUNG)"/>
    <property type="match status" value="1"/>
</dbReference>
<name>A0ABR0EJ60_ZASCE</name>
<evidence type="ECO:0000313" key="8">
    <source>
        <dbReference type="EMBL" id="KAK4501477.1"/>
    </source>
</evidence>
<reference evidence="8 9" key="1">
    <citation type="journal article" date="2023" name="G3 (Bethesda)">
        <title>A chromosome-level genome assembly of Zasmidium syzygii isolated from banana leaves.</title>
        <authorList>
            <person name="van Westerhoven A.C."/>
            <person name="Mehrabi R."/>
            <person name="Talebi R."/>
            <person name="Steentjes M.B.F."/>
            <person name="Corcolon B."/>
            <person name="Chong P.A."/>
            <person name="Kema G.H.J."/>
            <person name="Seidl M.F."/>
        </authorList>
    </citation>
    <scope>NUCLEOTIDE SEQUENCE [LARGE SCALE GENOMIC DNA]</scope>
    <source>
        <strain evidence="8 9">P124</strain>
    </source>
</reference>
<gene>
    <name evidence="8" type="ORF">PRZ48_007286</name>
</gene>
<evidence type="ECO:0000256" key="4">
    <source>
        <dbReference type="ARBA" id="ARBA00023163"/>
    </source>
</evidence>
<organism evidence="8 9">
    <name type="scientific">Zasmidium cellare</name>
    <name type="common">Wine cellar mold</name>
    <name type="synonym">Racodium cellare</name>
    <dbReference type="NCBI Taxonomy" id="395010"/>
    <lineage>
        <taxon>Eukaryota</taxon>
        <taxon>Fungi</taxon>
        <taxon>Dikarya</taxon>
        <taxon>Ascomycota</taxon>
        <taxon>Pezizomycotina</taxon>
        <taxon>Dothideomycetes</taxon>
        <taxon>Dothideomycetidae</taxon>
        <taxon>Mycosphaerellales</taxon>
        <taxon>Mycosphaerellaceae</taxon>
        <taxon>Zasmidium</taxon>
    </lineage>
</organism>
<keyword evidence="2" id="KW-0805">Transcription regulation</keyword>
<evidence type="ECO:0000256" key="2">
    <source>
        <dbReference type="ARBA" id="ARBA00023015"/>
    </source>
</evidence>
<keyword evidence="3" id="KW-0238">DNA-binding</keyword>
<keyword evidence="1" id="KW-0862">Zinc</keyword>
<evidence type="ECO:0000313" key="9">
    <source>
        <dbReference type="Proteomes" id="UP001305779"/>
    </source>
</evidence>
<feature type="region of interest" description="Disordered" evidence="6">
    <location>
        <begin position="1"/>
        <end position="49"/>
    </location>
</feature>
<feature type="compositionally biased region" description="Basic residues" evidence="6">
    <location>
        <begin position="1"/>
        <end position="15"/>
    </location>
</feature>
<sequence length="562" mass="62667">MNARPRIPKRGRKSLARRDSEQLTQGLSLGLPEYDAIENNPENDGNNQTPVDIDALLHNGTRAGSVQQTSCPNPAATLLTPGSSLPLSTFGDSGFLNIFDVEHQAVAATDGANFLPGSSISYDLPDAGLTQSFIETYLEVCWTWCPVFDKSDLEDGLIVERSPLIANAFALLGSHIRPPLSSAENPAKYYRQAKMLFYNDEERDPLANIRATMLFYWWVPRGPSVVHKDASWWWTSVAIKLAQQLGLHREPNDVQKIGGPRMQSLRRRIWWTLFDLEVSDMDNANEVGSLVFIHWIRLCRIVSEIGQYLRRNSDKDNFQAAYAPKLVGWLEELPPEIRLDISKARTPKFRRDVHNLHLPYLAALAIIHMNQSSNALPDARTVALIAASCIARIFRDLLARGHVRFLGAISCWYAGIAILALLQTQRTPQLANDSSQDIQTLRMALEQIGQVYPSAHIFILGFQRLFHDLAENPADAMEGEPSSAIRDDESLGTFGVEETGSRDGRFGSYFPFATQETSGLAASLLARSASNSWLDLSWVNESWLNSPTLQLQAWLDDGLQPA</sequence>
<evidence type="ECO:0000256" key="1">
    <source>
        <dbReference type="ARBA" id="ARBA00022833"/>
    </source>
</evidence>
<dbReference type="Pfam" id="PF04082">
    <property type="entry name" value="Fungal_trans"/>
    <property type="match status" value="1"/>
</dbReference>
<dbReference type="Proteomes" id="UP001305779">
    <property type="component" value="Unassembled WGS sequence"/>
</dbReference>
<evidence type="ECO:0000256" key="5">
    <source>
        <dbReference type="ARBA" id="ARBA00023242"/>
    </source>
</evidence>
<evidence type="ECO:0000256" key="6">
    <source>
        <dbReference type="SAM" id="MobiDB-lite"/>
    </source>
</evidence>
<keyword evidence="9" id="KW-1185">Reference proteome</keyword>
<comment type="caution">
    <text evidence="8">The sequence shown here is derived from an EMBL/GenBank/DDBJ whole genome shotgun (WGS) entry which is preliminary data.</text>
</comment>
<keyword evidence="4" id="KW-0804">Transcription</keyword>
<evidence type="ECO:0000256" key="3">
    <source>
        <dbReference type="ARBA" id="ARBA00023125"/>
    </source>
</evidence>